<keyword evidence="4" id="KW-1185">Reference proteome</keyword>
<dbReference type="GO" id="GO:0005789">
    <property type="term" value="C:endoplasmic reticulum membrane"/>
    <property type="evidence" value="ECO:0007669"/>
    <property type="project" value="TreeGrafter"/>
</dbReference>
<dbReference type="GO" id="GO:0000921">
    <property type="term" value="P:septin ring assembly"/>
    <property type="evidence" value="ECO:0007669"/>
    <property type="project" value="TreeGrafter"/>
</dbReference>
<dbReference type="EMBL" id="SEOQ01000003">
    <property type="protein sequence ID" value="TFY72850.1"/>
    <property type="molecule type" value="Genomic_DNA"/>
</dbReference>
<reference evidence="3 4" key="1">
    <citation type="submission" date="2019-02" db="EMBL/GenBank/DDBJ databases">
        <title>Genome sequencing of the rare red list fungi Dentipellis fragilis.</title>
        <authorList>
            <person name="Buettner E."/>
            <person name="Kellner H."/>
        </authorList>
    </citation>
    <scope>NUCLEOTIDE SEQUENCE [LARGE SCALE GENOMIC DNA]</scope>
    <source>
        <strain evidence="3 4">DSM 105465</strain>
    </source>
</reference>
<sequence>MGPHHISFLRLSALELCLTIYEKVSALAGGSSTFPDVLFVYVLDNDHDGSLSAAAPGVPFHVLSSHYTLRGSSVVSRVPADFMPTRASLLWSALTSTAKLSNFLQIILFLPLTLSTLSKHAFLLLSLLIFLASLVHGTLQLLWGSVLLPVMQLPTQVFLLLVCFNVFSQTVNPLLLSVAEWWGTILTLSSPIFIVFESMSSLLVAQKLGQVGRELVSEGEAYQFGLLIAAAVAYVTSAWWIVISYPAAAMSPLSSTLLGVALTAFIFLTLIGFGLRRTNVIESSGLALFIAYNVWLCGFDQQSFSDPASSYAPLLPNILPHLQTLINFVTNTLPKPVLIALIYRLAILLGAAQILPTIGADSWETEYGVDDGWDGRPTSKLTRILLTYRQCILVTVYSHLLLLDHSSQVWWRWMNIFFTLVIWSVELLVSGEDDTINKDWKVE</sequence>
<feature type="signal peptide" evidence="2">
    <location>
        <begin position="1"/>
        <end position="26"/>
    </location>
</feature>
<feature type="transmembrane region" description="Helical" evidence="1">
    <location>
        <begin position="181"/>
        <end position="204"/>
    </location>
</feature>
<name>A0A4Y9ZF88_9AGAM</name>
<evidence type="ECO:0000256" key="2">
    <source>
        <dbReference type="SAM" id="SignalP"/>
    </source>
</evidence>
<feature type="chain" id="PRO_5021221836" evidence="2">
    <location>
        <begin position="27"/>
        <end position="443"/>
    </location>
</feature>
<comment type="caution">
    <text evidence="3">The sequence shown here is derived from an EMBL/GenBank/DDBJ whole genome shotgun (WGS) entry which is preliminary data.</text>
</comment>
<dbReference type="STRING" id="205917.A0A4Y9ZF88"/>
<dbReference type="Proteomes" id="UP000298327">
    <property type="component" value="Unassembled WGS sequence"/>
</dbReference>
<evidence type="ECO:0000313" key="3">
    <source>
        <dbReference type="EMBL" id="TFY72850.1"/>
    </source>
</evidence>
<dbReference type="GO" id="GO:0097038">
    <property type="term" value="C:perinuclear endoplasmic reticulum"/>
    <property type="evidence" value="ECO:0007669"/>
    <property type="project" value="TreeGrafter"/>
</dbReference>
<protein>
    <submittedName>
        <fullName evidence="3">Uncharacterized protein</fullName>
    </submittedName>
</protein>
<feature type="transmembrane region" description="Helical" evidence="1">
    <location>
        <begin position="157"/>
        <end position="175"/>
    </location>
</feature>
<keyword evidence="1" id="KW-1133">Transmembrane helix</keyword>
<keyword evidence="1" id="KW-0812">Transmembrane</keyword>
<dbReference type="PANTHER" id="PTHR31726">
    <property type="entry name" value="PROTEIN ICE2"/>
    <property type="match status" value="1"/>
</dbReference>
<evidence type="ECO:0000256" key="1">
    <source>
        <dbReference type="SAM" id="Phobius"/>
    </source>
</evidence>
<proteinExistence type="predicted"/>
<organism evidence="3 4">
    <name type="scientific">Dentipellis fragilis</name>
    <dbReference type="NCBI Taxonomy" id="205917"/>
    <lineage>
        <taxon>Eukaryota</taxon>
        <taxon>Fungi</taxon>
        <taxon>Dikarya</taxon>
        <taxon>Basidiomycota</taxon>
        <taxon>Agaricomycotina</taxon>
        <taxon>Agaricomycetes</taxon>
        <taxon>Russulales</taxon>
        <taxon>Hericiaceae</taxon>
        <taxon>Dentipellis</taxon>
    </lineage>
</organism>
<dbReference type="Pfam" id="PF08426">
    <property type="entry name" value="ICE2"/>
    <property type="match status" value="2"/>
</dbReference>
<accession>A0A4Y9ZF88</accession>
<dbReference type="PANTHER" id="PTHR31726:SF2">
    <property type="entry name" value="PROTEIN ICE2"/>
    <property type="match status" value="1"/>
</dbReference>
<dbReference type="InterPro" id="IPR013635">
    <property type="entry name" value="Ice2"/>
</dbReference>
<feature type="transmembrane region" description="Helical" evidence="1">
    <location>
        <begin position="224"/>
        <end position="243"/>
    </location>
</feature>
<dbReference type="AlphaFoldDB" id="A0A4Y9ZF88"/>
<feature type="transmembrane region" description="Helical" evidence="1">
    <location>
        <begin position="89"/>
        <end position="110"/>
    </location>
</feature>
<gene>
    <name evidence="3" type="ORF">EVG20_g134</name>
</gene>
<keyword evidence="1" id="KW-0472">Membrane</keyword>
<feature type="transmembrane region" description="Helical" evidence="1">
    <location>
        <begin position="122"/>
        <end position="150"/>
    </location>
</feature>
<evidence type="ECO:0000313" key="4">
    <source>
        <dbReference type="Proteomes" id="UP000298327"/>
    </source>
</evidence>
<dbReference type="OrthoDB" id="5577218at2759"/>
<dbReference type="GO" id="GO:0032541">
    <property type="term" value="C:cortical endoplasmic reticulum"/>
    <property type="evidence" value="ECO:0007669"/>
    <property type="project" value="TreeGrafter"/>
</dbReference>
<keyword evidence="2" id="KW-0732">Signal</keyword>
<feature type="transmembrane region" description="Helical" evidence="1">
    <location>
        <begin position="255"/>
        <end position="275"/>
    </location>
</feature>
<dbReference type="GO" id="GO:0048309">
    <property type="term" value="P:endoplasmic reticulum inheritance"/>
    <property type="evidence" value="ECO:0007669"/>
    <property type="project" value="TreeGrafter"/>
</dbReference>
<feature type="transmembrane region" description="Helical" evidence="1">
    <location>
        <begin position="409"/>
        <end position="429"/>
    </location>
</feature>